<keyword evidence="5 12" id="KW-0436">Ligase</keyword>
<keyword evidence="15" id="KW-0175">Coiled coil</keyword>
<dbReference type="SUPFAM" id="SSF55681">
    <property type="entry name" value="Class II aaRS and biotin synthetases"/>
    <property type="match status" value="1"/>
</dbReference>
<dbReference type="Gene3D" id="1.10.287.40">
    <property type="entry name" value="Serine-tRNA synthetase, tRNA binding domain"/>
    <property type="match status" value="1"/>
</dbReference>
<comment type="caution">
    <text evidence="17">The sequence shown here is derived from an EMBL/GenBank/DDBJ whole genome shotgun (WGS) entry which is preliminary data.</text>
</comment>
<dbReference type="Proteomes" id="UP000196368">
    <property type="component" value="Unassembled WGS sequence"/>
</dbReference>
<comment type="similarity">
    <text evidence="3 12">Belongs to the class-II aminoacyl-tRNA synthetase family. Type-1 seryl-tRNA synthetase subfamily.</text>
</comment>
<feature type="binding site" evidence="12">
    <location>
        <position position="388"/>
    </location>
    <ligand>
        <name>L-serine</name>
        <dbReference type="ChEBI" id="CHEBI:33384"/>
    </ligand>
</feature>
<dbReference type="UniPathway" id="UPA00906">
    <property type="reaction ID" value="UER00895"/>
</dbReference>
<dbReference type="HAMAP" id="MF_00176">
    <property type="entry name" value="Ser_tRNA_synth_type1"/>
    <property type="match status" value="1"/>
</dbReference>
<evidence type="ECO:0000256" key="6">
    <source>
        <dbReference type="ARBA" id="ARBA00022741"/>
    </source>
</evidence>
<dbReference type="GO" id="GO:0005737">
    <property type="term" value="C:cytoplasm"/>
    <property type="evidence" value="ECO:0007669"/>
    <property type="project" value="UniProtKB-SubCell"/>
</dbReference>
<comment type="domain">
    <text evidence="12">Consists of two distinct domains, a catalytic core and a N-terminal extension that is involved in tRNA binding.</text>
</comment>
<evidence type="ECO:0000256" key="7">
    <source>
        <dbReference type="ARBA" id="ARBA00022840"/>
    </source>
</evidence>
<evidence type="ECO:0000256" key="3">
    <source>
        <dbReference type="ARBA" id="ARBA00010728"/>
    </source>
</evidence>
<comment type="catalytic activity">
    <reaction evidence="10 12">
        <text>tRNA(Sec) + L-serine + ATP = L-seryl-tRNA(Sec) + AMP + diphosphate + H(+)</text>
        <dbReference type="Rhea" id="RHEA:42580"/>
        <dbReference type="Rhea" id="RHEA-COMP:9742"/>
        <dbReference type="Rhea" id="RHEA-COMP:10128"/>
        <dbReference type="ChEBI" id="CHEBI:15378"/>
        <dbReference type="ChEBI" id="CHEBI:30616"/>
        <dbReference type="ChEBI" id="CHEBI:33019"/>
        <dbReference type="ChEBI" id="CHEBI:33384"/>
        <dbReference type="ChEBI" id="CHEBI:78442"/>
        <dbReference type="ChEBI" id="CHEBI:78533"/>
        <dbReference type="ChEBI" id="CHEBI:456215"/>
        <dbReference type="EC" id="6.1.1.11"/>
    </reaction>
</comment>
<feature type="binding site" evidence="12 14">
    <location>
        <begin position="353"/>
        <end position="356"/>
    </location>
    <ligand>
        <name>ATP</name>
        <dbReference type="ChEBI" id="CHEBI:30616"/>
    </ligand>
</feature>
<evidence type="ECO:0000313" key="18">
    <source>
        <dbReference type="Proteomes" id="UP000196368"/>
    </source>
</evidence>
<feature type="binding site" evidence="13">
    <location>
        <position position="266"/>
    </location>
    <ligand>
        <name>L-serine</name>
        <dbReference type="ChEBI" id="CHEBI:33384"/>
    </ligand>
</feature>
<evidence type="ECO:0000256" key="9">
    <source>
        <dbReference type="ARBA" id="ARBA00023146"/>
    </source>
</evidence>
<organism evidence="17 18">
    <name type="scientific">Candidatus Avelusimicrobium gallicola</name>
    <dbReference type="NCBI Taxonomy" id="2562704"/>
    <lineage>
        <taxon>Bacteria</taxon>
        <taxon>Pseudomonadati</taxon>
        <taxon>Elusimicrobiota</taxon>
        <taxon>Elusimicrobia</taxon>
        <taxon>Elusimicrobiales</taxon>
        <taxon>Elusimicrobiaceae</taxon>
        <taxon>Candidatus Avelusimicrobium</taxon>
    </lineage>
</organism>
<dbReference type="InterPro" id="IPR033729">
    <property type="entry name" value="SerRS_core"/>
</dbReference>
<evidence type="ECO:0000256" key="4">
    <source>
        <dbReference type="ARBA" id="ARBA00022490"/>
    </source>
</evidence>
<comment type="caution">
    <text evidence="12">Lacks conserved residue(s) required for the propagation of feature annotation.</text>
</comment>
<evidence type="ECO:0000256" key="10">
    <source>
        <dbReference type="ARBA" id="ARBA00047929"/>
    </source>
</evidence>
<dbReference type="NCBIfam" id="TIGR00414">
    <property type="entry name" value="serS"/>
    <property type="match status" value="1"/>
</dbReference>
<dbReference type="Gene3D" id="3.30.930.10">
    <property type="entry name" value="Bira Bifunctional Protein, Domain 2"/>
    <property type="match status" value="1"/>
</dbReference>
<feature type="binding site" evidence="13">
    <location>
        <position position="235"/>
    </location>
    <ligand>
        <name>L-serine</name>
        <dbReference type="ChEBI" id="CHEBI:33384"/>
    </ligand>
</feature>
<dbReference type="InterPro" id="IPR002317">
    <property type="entry name" value="Ser-tRNA-ligase_type_1"/>
</dbReference>
<evidence type="ECO:0000256" key="14">
    <source>
        <dbReference type="PIRSR" id="PIRSR001529-2"/>
    </source>
</evidence>
<name>A0A1Y4DFC5_9BACT</name>
<evidence type="ECO:0000256" key="8">
    <source>
        <dbReference type="ARBA" id="ARBA00022917"/>
    </source>
</evidence>
<evidence type="ECO:0000256" key="13">
    <source>
        <dbReference type="PIRSR" id="PIRSR001529-1"/>
    </source>
</evidence>
<feature type="binding site" evidence="13">
    <location>
        <position position="386"/>
    </location>
    <ligand>
        <name>L-serine</name>
        <dbReference type="ChEBI" id="CHEBI:33384"/>
    </ligand>
</feature>
<keyword evidence="8 12" id="KW-0648">Protein biosynthesis</keyword>
<dbReference type="PIRSF" id="PIRSF001529">
    <property type="entry name" value="Ser-tRNA-synth_IIa"/>
    <property type="match status" value="1"/>
</dbReference>
<keyword evidence="4 12" id="KW-0963">Cytoplasm</keyword>
<dbReference type="InterPro" id="IPR042103">
    <property type="entry name" value="SerRS_1_N_sf"/>
</dbReference>
<evidence type="ECO:0000259" key="16">
    <source>
        <dbReference type="PROSITE" id="PS50862"/>
    </source>
</evidence>
<dbReference type="CDD" id="cd00770">
    <property type="entry name" value="SerRS_core"/>
    <property type="match status" value="1"/>
</dbReference>
<dbReference type="PANTHER" id="PTHR43697">
    <property type="entry name" value="SERYL-TRNA SYNTHETASE"/>
    <property type="match status" value="1"/>
</dbReference>
<feature type="binding site" evidence="12">
    <location>
        <begin position="235"/>
        <end position="237"/>
    </location>
    <ligand>
        <name>L-serine</name>
        <dbReference type="ChEBI" id="CHEBI:33384"/>
    </ligand>
</feature>
<dbReference type="SUPFAM" id="SSF46589">
    <property type="entry name" value="tRNA-binding arm"/>
    <property type="match status" value="1"/>
</dbReference>
<dbReference type="EMBL" id="NFJD01000001">
    <property type="protein sequence ID" value="OUO57635.1"/>
    <property type="molecule type" value="Genomic_DNA"/>
</dbReference>
<dbReference type="EC" id="6.1.1.11" evidence="12"/>
<feature type="binding site" evidence="12 14">
    <location>
        <begin position="266"/>
        <end position="268"/>
    </location>
    <ligand>
        <name>ATP</name>
        <dbReference type="ChEBI" id="CHEBI:30616"/>
    </ligand>
</feature>
<evidence type="ECO:0000256" key="2">
    <source>
        <dbReference type="ARBA" id="ARBA00005045"/>
    </source>
</evidence>
<dbReference type="Pfam" id="PF02403">
    <property type="entry name" value="Seryl_tRNA_N"/>
    <property type="match status" value="1"/>
</dbReference>
<dbReference type="GO" id="GO:0005524">
    <property type="term" value="F:ATP binding"/>
    <property type="evidence" value="ECO:0007669"/>
    <property type="project" value="UniProtKB-UniRule"/>
</dbReference>
<proteinExistence type="inferred from homology"/>
<dbReference type="OrthoDB" id="9804647at2"/>
<keyword evidence="9 12" id="KW-0030">Aminoacyl-tRNA synthetase</keyword>
<protein>
    <recommendedName>
        <fullName evidence="12">Serine--tRNA ligase</fullName>
        <ecNumber evidence="12">6.1.1.11</ecNumber>
    </recommendedName>
    <alternativeName>
        <fullName evidence="12">Seryl-tRNA synthetase</fullName>
        <shortName evidence="12">SerRS</shortName>
    </alternativeName>
    <alternativeName>
        <fullName evidence="12">Seryl-tRNA(Ser/Sec) synthetase</fullName>
    </alternativeName>
</protein>
<sequence>MLDIKYIVANPEEVKKRLSLRKPELAVQIDGVLEKYSAYKTVLARVEELRAKRNEMSKSIGKIKKEQGDDAAKEAMAQVGKLKEEMAVKEAEMEPLKKEINDLLLSIPNLPNEHIPVGVSDADNPEYLPCTIPLPKFNFKPLDHQAVGEKLGILDFEAAAALSGSRFALFKGDGARLERAIISFMLDMHAKKGYTEILPPVIVNEDILIGTGQLPKFREDMYELVGEPKQFLISTAEIPLTNLNRIRVIPEAELPIKLTAYSPCFRKESGTYGKDTRGLIRNHQFDKVELVMLSKPEHSYQMLEIMVSDAQEILKELGLPYHVVELCSGDIGFSSAKTYDIEVWMPSENRFREISSCSNCLDFQARRMGLRYKNAQGKQEYVHTLNGSGLAVGRTFAAILENFQQADGSVIIPPALRPYFGKDKIEAKK</sequence>
<feature type="binding site" evidence="12 13">
    <location>
        <position position="289"/>
    </location>
    <ligand>
        <name>L-serine</name>
        <dbReference type="ChEBI" id="CHEBI:33384"/>
    </ligand>
</feature>
<evidence type="ECO:0000256" key="1">
    <source>
        <dbReference type="ARBA" id="ARBA00004496"/>
    </source>
</evidence>
<keyword evidence="6 12" id="KW-0547">Nucleotide-binding</keyword>
<comment type="catalytic activity">
    <reaction evidence="11 12">
        <text>tRNA(Ser) + L-serine + ATP = L-seryl-tRNA(Ser) + AMP + diphosphate + H(+)</text>
        <dbReference type="Rhea" id="RHEA:12292"/>
        <dbReference type="Rhea" id="RHEA-COMP:9669"/>
        <dbReference type="Rhea" id="RHEA-COMP:9703"/>
        <dbReference type="ChEBI" id="CHEBI:15378"/>
        <dbReference type="ChEBI" id="CHEBI:30616"/>
        <dbReference type="ChEBI" id="CHEBI:33019"/>
        <dbReference type="ChEBI" id="CHEBI:33384"/>
        <dbReference type="ChEBI" id="CHEBI:78442"/>
        <dbReference type="ChEBI" id="CHEBI:78533"/>
        <dbReference type="ChEBI" id="CHEBI:456215"/>
        <dbReference type="EC" id="6.1.1.11"/>
    </reaction>
</comment>
<gene>
    <name evidence="12" type="primary">serS</name>
    <name evidence="17" type="ORF">B5F75_02340</name>
</gene>
<dbReference type="InterPro" id="IPR045864">
    <property type="entry name" value="aa-tRNA-synth_II/BPL/LPL"/>
</dbReference>
<dbReference type="RefSeq" id="WP_087287335.1">
    <property type="nucleotide sequence ID" value="NZ_NFJD01000001.1"/>
</dbReference>
<dbReference type="GO" id="GO:0004828">
    <property type="term" value="F:serine-tRNA ligase activity"/>
    <property type="evidence" value="ECO:0007669"/>
    <property type="project" value="UniProtKB-UniRule"/>
</dbReference>
<dbReference type="GO" id="GO:0016260">
    <property type="term" value="P:selenocysteine biosynthetic process"/>
    <property type="evidence" value="ECO:0007669"/>
    <property type="project" value="UniProtKB-UniRule"/>
</dbReference>
<evidence type="ECO:0000256" key="5">
    <source>
        <dbReference type="ARBA" id="ARBA00022598"/>
    </source>
</evidence>
<dbReference type="PANTHER" id="PTHR43697:SF1">
    <property type="entry name" value="SERINE--TRNA LIGASE"/>
    <property type="match status" value="1"/>
</dbReference>
<evidence type="ECO:0000313" key="17">
    <source>
        <dbReference type="EMBL" id="OUO57635.1"/>
    </source>
</evidence>
<dbReference type="PRINTS" id="PR00981">
    <property type="entry name" value="TRNASYNTHSER"/>
</dbReference>
<feature type="domain" description="Aminoacyl-transfer RNA synthetases class-II family profile" evidence="16">
    <location>
        <begin position="143"/>
        <end position="413"/>
    </location>
</feature>
<comment type="function">
    <text evidence="12">Catalyzes the attachment of serine to tRNA(Ser). Is also able to aminoacylate tRNA(Sec) with serine, to form the misacylated tRNA L-seryl-tRNA(Sec), which will be further converted into selenocysteinyl-tRNA(Sec).</text>
</comment>
<dbReference type="PROSITE" id="PS50862">
    <property type="entry name" value="AA_TRNA_LIGASE_II"/>
    <property type="match status" value="1"/>
</dbReference>
<reference evidence="18" key="1">
    <citation type="submission" date="2017-04" db="EMBL/GenBank/DDBJ databases">
        <title>Function of individual gut microbiota members based on whole genome sequencing of pure cultures obtained from chicken caecum.</title>
        <authorList>
            <person name="Medvecky M."/>
            <person name="Cejkova D."/>
            <person name="Polansky O."/>
            <person name="Karasova D."/>
            <person name="Kubasova T."/>
            <person name="Cizek A."/>
            <person name="Rychlik I."/>
        </authorList>
    </citation>
    <scope>NUCLEOTIDE SEQUENCE [LARGE SCALE GENOMIC DNA]</scope>
    <source>
        <strain evidence="18">An273</strain>
    </source>
</reference>
<dbReference type="InterPro" id="IPR015866">
    <property type="entry name" value="Ser-tRNA-synth_1_N"/>
</dbReference>
<keyword evidence="18" id="KW-1185">Reference proteome</keyword>
<comment type="pathway">
    <text evidence="2 12">Aminoacyl-tRNA biosynthesis; selenocysteinyl-tRNA(Sec) biosynthesis; L-seryl-tRNA(Sec) from L-serine and tRNA(Sec): step 1/1.</text>
</comment>
<evidence type="ECO:0000256" key="11">
    <source>
        <dbReference type="ARBA" id="ARBA00048823"/>
    </source>
</evidence>
<keyword evidence="7 12" id="KW-0067">ATP-binding</keyword>
<dbReference type="AlphaFoldDB" id="A0A1Y4DFC5"/>
<dbReference type="InterPro" id="IPR002314">
    <property type="entry name" value="aa-tRNA-synt_IIb"/>
</dbReference>
<dbReference type="GO" id="GO:0006434">
    <property type="term" value="P:seryl-tRNA aminoacylation"/>
    <property type="evidence" value="ECO:0007669"/>
    <property type="project" value="UniProtKB-UniRule"/>
</dbReference>
<dbReference type="Pfam" id="PF00587">
    <property type="entry name" value="tRNA-synt_2b"/>
    <property type="match status" value="1"/>
</dbReference>
<evidence type="ECO:0000256" key="15">
    <source>
        <dbReference type="SAM" id="Coils"/>
    </source>
</evidence>
<dbReference type="InterPro" id="IPR006195">
    <property type="entry name" value="aa-tRNA-synth_II"/>
</dbReference>
<evidence type="ECO:0000256" key="12">
    <source>
        <dbReference type="HAMAP-Rule" id="MF_00176"/>
    </source>
</evidence>
<accession>A0A1Y4DFC5</accession>
<comment type="subcellular location">
    <subcellularLocation>
        <location evidence="1 12">Cytoplasm</location>
    </subcellularLocation>
</comment>
<comment type="subunit">
    <text evidence="12">Homodimer. The tRNA molecule binds across the dimer.</text>
</comment>
<feature type="coiled-coil region" evidence="15">
    <location>
        <begin position="46"/>
        <end position="99"/>
    </location>
</feature>
<dbReference type="InterPro" id="IPR010978">
    <property type="entry name" value="tRNA-bd_arm"/>
</dbReference>